<sequence>MERRISGMEMRMLRWMGGITQIDRIYNQDIRQRFGAGAIADKLREAHLRCFGHVLRAEGDKFSKIGYDLDVPGKRPKGRPEQRWLDTLHADFKLAKIHPNQAHDRAAWCQRINKADPATNWEER</sequence>
<comment type="caution">
    <text evidence="1">The sequence shown here is derived from an EMBL/GenBank/DDBJ whole genome shotgun (WGS) entry which is preliminary data.</text>
</comment>
<dbReference type="Proteomes" id="UP000024635">
    <property type="component" value="Unassembled WGS sequence"/>
</dbReference>
<gene>
    <name evidence="1" type="primary">Acey_s0233.g3071</name>
    <name evidence="1" type="ORF">Y032_0233g3071</name>
</gene>
<name>A0A016SFV1_9BILA</name>
<dbReference type="EMBL" id="JARK01001569">
    <property type="protein sequence ID" value="EYB89277.1"/>
    <property type="molecule type" value="Genomic_DNA"/>
</dbReference>
<evidence type="ECO:0000313" key="1">
    <source>
        <dbReference type="EMBL" id="EYB89277.1"/>
    </source>
</evidence>
<dbReference type="STRING" id="53326.A0A016SFV1"/>
<dbReference type="AlphaFoldDB" id="A0A016SFV1"/>
<evidence type="ECO:0000313" key="2">
    <source>
        <dbReference type="Proteomes" id="UP000024635"/>
    </source>
</evidence>
<keyword evidence="2" id="KW-1185">Reference proteome</keyword>
<dbReference type="OrthoDB" id="10594310at2759"/>
<protein>
    <submittedName>
        <fullName evidence="1">Uncharacterized protein</fullName>
    </submittedName>
</protein>
<accession>A0A016SFV1</accession>
<organism evidence="1 2">
    <name type="scientific">Ancylostoma ceylanicum</name>
    <dbReference type="NCBI Taxonomy" id="53326"/>
    <lineage>
        <taxon>Eukaryota</taxon>
        <taxon>Metazoa</taxon>
        <taxon>Ecdysozoa</taxon>
        <taxon>Nematoda</taxon>
        <taxon>Chromadorea</taxon>
        <taxon>Rhabditida</taxon>
        <taxon>Rhabditina</taxon>
        <taxon>Rhabditomorpha</taxon>
        <taxon>Strongyloidea</taxon>
        <taxon>Ancylostomatidae</taxon>
        <taxon>Ancylostomatinae</taxon>
        <taxon>Ancylostoma</taxon>
    </lineage>
</organism>
<proteinExistence type="predicted"/>
<reference evidence="2" key="1">
    <citation type="journal article" date="2015" name="Nat. Genet.">
        <title>The genome and transcriptome of the zoonotic hookworm Ancylostoma ceylanicum identify infection-specific gene families.</title>
        <authorList>
            <person name="Schwarz E.M."/>
            <person name="Hu Y."/>
            <person name="Antoshechkin I."/>
            <person name="Miller M.M."/>
            <person name="Sternberg P.W."/>
            <person name="Aroian R.V."/>
        </authorList>
    </citation>
    <scope>NUCLEOTIDE SEQUENCE</scope>
    <source>
        <strain evidence="2">HY135</strain>
    </source>
</reference>